<comment type="caution">
    <text evidence="2">The sequence shown here is derived from an EMBL/GenBank/DDBJ whole genome shotgun (WGS) entry which is preliminary data.</text>
</comment>
<dbReference type="Proteomes" id="UP001168640">
    <property type="component" value="Unassembled WGS sequence"/>
</dbReference>
<organism evidence="2 3">
    <name type="scientific">Marinobacter suaedae</name>
    <dbReference type="NCBI Taxonomy" id="3057675"/>
    <lineage>
        <taxon>Bacteria</taxon>
        <taxon>Pseudomonadati</taxon>
        <taxon>Pseudomonadota</taxon>
        <taxon>Gammaproteobacteria</taxon>
        <taxon>Pseudomonadales</taxon>
        <taxon>Marinobacteraceae</taxon>
        <taxon>Marinobacter</taxon>
    </lineage>
</organism>
<dbReference type="InterPro" id="IPR058248">
    <property type="entry name" value="Lxx211020-like"/>
</dbReference>
<protein>
    <submittedName>
        <fullName evidence="2">Copper chaperone PCu(A)C</fullName>
    </submittedName>
</protein>
<dbReference type="SUPFAM" id="SSF110087">
    <property type="entry name" value="DR1885-like metal-binding protein"/>
    <property type="match status" value="1"/>
</dbReference>
<dbReference type="RefSeq" id="WP_302910480.1">
    <property type="nucleotide sequence ID" value="NZ_JAUMIS010000002.1"/>
</dbReference>
<evidence type="ECO:0000256" key="1">
    <source>
        <dbReference type="SAM" id="SignalP"/>
    </source>
</evidence>
<proteinExistence type="predicted"/>
<accession>A0ABT8W401</accession>
<feature type="signal peptide" evidence="1">
    <location>
        <begin position="1"/>
        <end position="20"/>
    </location>
</feature>
<dbReference type="Pfam" id="PF04314">
    <property type="entry name" value="PCuAC"/>
    <property type="match status" value="1"/>
</dbReference>
<dbReference type="InterPro" id="IPR036182">
    <property type="entry name" value="PCuAC_sf"/>
</dbReference>
<evidence type="ECO:0000313" key="3">
    <source>
        <dbReference type="Proteomes" id="UP001168640"/>
    </source>
</evidence>
<keyword evidence="1" id="KW-0732">Signal</keyword>
<name>A0ABT8W401_9GAMM</name>
<evidence type="ECO:0000313" key="2">
    <source>
        <dbReference type="EMBL" id="MDO3722891.1"/>
    </source>
</evidence>
<feature type="chain" id="PRO_5047335391" evidence="1">
    <location>
        <begin position="21"/>
        <end position="166"/>
    </location>
</feature>
<dbReference type="EMBL" id="JAUMIS010000002">
    <property type="protein sequence ID" value="MDO3722891.1"/>
    <property type="molecule type" value="Genomic_DNA"/>
</dbReference>
<dbReference type="PANTHER" id="PTHR36302:SF1">
    <property type="entry name" value="COPPER CHAPERONE PCU(A)C"/>
    <property type="match status" value="1"/>
</dbReference>
<dbReference type="InterPro" id="IPR007410">
    <property type="entry name" value="LpqE-like"/>
</dbReference>
<reference evidence="2" key="1">
    <citation type="submission" date="2023-07" db="EMBL/GenBank/DDBJ databases">
        <title>Marinobacter sp. chi1 genome sequencing and assembly.</title>
        <authorList>
            <person name="Park S."/>
        </authorList>
    </citation>
    <scope>NUCLEOTIDE SEQUENCE</scope>
    <source>
        <strain evidence="2">Chi1</strain>
    </source>
</reference>
<dbReference type="Gene3D" id="2.60.40.1890">
    <property type="entry name" value="PCu(A)C copper chaperone"/>
    <property type="match status" value="1"/>
</dbReference>
<gene>
    <name evidence="2" type="ORF">QVZ43_14295</name>
</gene>
<dbReference type="PANTHER" id="PTHR36302">
    <property type="entry name" value="BLR7088 PROTEIN"/>
    <property type="match status" value="1"/>
</dbReference>
<keyword evidence="3" id="KW-1185">Reference proteome</keyword>
<sequence length="166" mass="17785">MIVSRFASAVMMLLASLSYAHDYRNDTVSIDHPWSRPTPPGTPVGVGYLDITNHGSTNIILTGAKTPRAGRVSIHQSLMSEGMMRMQPVSGGLVIPAGDTVKLKPHGYHLMLEQLSGPLVEGERIPATLLFDGAEDMAVELAVETLDDASAGSMGNMDKSMDHSMH</sequence>